<keyword evidence="5" id="KW-0732">Signal</keyword>
<reference evidence="8" key="1">
    <citation type="submission" date="2016-10" db="EMBL/GenBank/DDBJ databases">
        <authorList>
            <person name="Varghese N."/>
            <person name="Submissions S."/>
        </authorList>
    </citation>
    <scope>NUCLEOTIDE SEQUENCE [LARGE SCALE GENOMIC DNA]</scope>
    <source>
        <strain evidence="8">DSM 16477</strain>
    </source>
</reference>
<dbReference type="OrthoDB" id="952521at2"/>
<evidence type="ECO:0000259" key="6">
    <source>
        <dbReference type="Pfam" id="PF13675"/>
    </source>
</evidence>
<protein>
    <submittedName>
        <fullName evidence="7">Type IV pili methyl-accepting chemotaxis transducer N-term</fullName>
    </submittedName>
</protein>
<evidence type="ECO:0000313" key="7">
    <source>
        <dbReference type="EMBL" id="SDF86065.1"/>
    </source>
</evidence>
<dbReference type="Pfam" id="PF13675">
    <property type="entry name" value="PilJ"/>
    <property type="match status" value="1"/>
</dbReference>
<evidence type="ECO:0000256" key="3">
    <source>
        <dbReference type="ARBA" id="ARBA00022989"/>
    </source>
</evidence>
<proteinExistence type="predicted"/>
<organism evidence="7 8">
    <name type="scientific">Sulfitobacter delicatus</name>
    <dbReference type="NCBI Taxonomy" id="218672"/>
    <lineage>
        <taxon>Bacteria</taxon>
        <taxon>Pseudomonadati</taxon>
        <taxon>Pseudomonadota</taxon>
        <taxon>Alphaproteobacteria</taxon>
        <taxon>Rhodobacterales</taxon>
        <taxon>Roseobacteraceae</taxon>
        <taxon>Sulfitobacter</taxon>
    </lineage>
</organism>
<evidence type="ECO:0000256" key="4">
    <source>
        <dbReference type="ARBA" id="ARBA00023136"/>
    </source>
</evidence>
<name>A0A1G7PIE8_9RHOB</name>
<dbReference type="AlphaFoldDB" id="A0A1G7PIE8"/>
<feature type="signal peptide" evidence="5">
    <location>
        <begin position="1"/>
        <end position="30"/>
    </location>
</feature>
<keyword evidence="3" id="KW-1133">Transmembrane helix</keyword>
<dbReference type="GO" id="GO:0016020">
    <property type="term" value="C:membrane"/>
    <property type="evidence" value="ECO:0007669"/>
    <property type="project" value="UniProtKB-SubCell"/>
</dbReference>
<evidence type="ECO:0000256" key="5">
    <source>
        <dbReference type="SAM" id="SignalP"/>
    </source>
</evidence>
<keyword evidence="8" id="KW-1185">Reference proteome</keyword>
<keyword evidence="4" id="KW-0472">Membrane</keyword>
<dbReference type="EMBL" id="FNBP01000003">
    <property type="protein sequence ID" value="SDF86065.1"/>
    <property type="molecule type" value="Genomic_DNA"/>
</dbReference>
<comment type="subcellular location">
    <subcellularLocation>
        <location evidence="1">Membrane</location>
        <topology evidence="1">Multi-pass membrane protein</topology>
    </subcellularLocation>
</comment>
<sequence length="296" mass="31744">MRKSQFGKWVAGAAIWALTLAAVLALPAFAQVQPTTVAGSAANKIKLADRQRLLTEQMGRSVCLVMGGIDPGAESDKARGSADLFHATMLALRTGDENMAILPEEDPGVLTALEAVGPMFATYRAATLQVGAGDMHSVPVSQVMMLSDPLLDLSNALVERVRAAHGGKANRQLADTVELARRQTMLSQKLTKEICFVALNIDRDRMLPRLTETLRAFETAQSALERGNAAQGILKPTPAMAGKLKAVRELWTPLAEIAERVATGGALEEAALKDMIVLSNKLLFKTKQAARSYAKL</sequence>
<dbReference type="InterPro" id="IPR029095">
    <property type="entry name" value="NarX-like_N"/>
</dbReference>
<keyword evidence="2" id="KW-0812">Transmembrane</keyword>
<feature type="chain" id="PRO_5011729772" evidence="5">
    <location>
        <begin position="31"/>
        <end position="296"/>
    </location>
</feature>
<evidence type="ECO:0000313" key="8">
    <source>
        <dbReference type="Proteomes" id="UP000199399"/>
    </source>
</evidence>
<dbReference type="STRING" id="218672.SAMN04489759_103345"/>
<feature type="domain" description="NarX-like N-terminal" evidence="6">
    <location>
        <begin position="172"/>
        <end position="263"/>
    </location>
</feature>
<dbReference type="Proteomes" id="UP000199399">
    <property type="component" value="Unassembled WGS sequence"/>
</dbReference>
<evidence type="ECO:0000256" key="2">
    <source>
        <dbReference type="ARBA" id="ARBA00022692"/>
    </source>
</evidence>
<accession>A0A1G7PIE8</accession>
<evidence type="ECO:0000256" key="1">
    <source>
        <dbReference type="ARBA" id="ARBA00004141"/>
    </source>
</evidence>
<dbReference type="RefSeq" id="WP_093741003.1">
    <property type="nucleotide sequence ID" value="NZ_FNBP01000003.1"/>
</dbReference>
<gene>
    <name evidence="7" type="ORF">SAMN04489759_103345</name>
</gene>